<dbReference type="EMBL" id="FUYE01000019">
    <property type="protein sequence ID" value="SKB05913.1"/>
    <property type="molecule type" value="Genomic_DNA"/>
</dbReference>
<dbReference type="Proteomes" id="UP000190774">
    <property type="component" value="Unassembled WGS sequence"/>
</dbReference>
<evidence type="ECO:0000313" key="2">
    <source>
        <dbReference type="EMBL" id="SKB05913.1"/>
    </source>
</evidence>
<dbReference type="Pfam" id="PF00534">
    <property type="entry name" value="Glycos_transf_1"/>
    <property type="match status" value="1"/>
</dbReference>
<dbReference type="GO" id="GO:0016757">
    <property type="term" value="F:glycosyltransferase activity"/>
    <property type="evidence" value="ECO:0007669"/>
    <property type="project" value="InterPro"/>
</dbReference>
<name>A0A1T4YWA2_9BACT</name>
<keyword evidence="3" id="KW-1185">Reference proteome</keyword>
<dbReference type="PROSITE" id="PS51257">
    <property type="entry name" value="PROKAR_LIPOPROTEIN"/>
    <property type="match status" value="1"/>
</dbReference>
<sequence>MREPGNAVISKGLLVHILVSAASGGCERACDHLCSYGSEVDHHIVVLGDEGVMSQVWANSGATVEHLHMLGRSRFALAKALRGRLSMLNPDAVIAWHGMAELPVILHSIPRGCRHVGVHGGNPASNLSSLTDLRYLFTEGLVFPRRCNPVYLCCSQYVADTFKRSYYLNRFQTKVVANGVYDVPDSLKHIPRIIPTNGSKVVIGMLARLDLIKDHATVIRAFAEIKREFPCAVLELAGDGDQAQNLRALTEALGLVDSVHFLGTVRQVTEVIRKWDVCVYATTHNEGFGIALAEGLMAGLPTVVTDVGPIREVCGNVEGATVIYVKPGSSKQLAEAVTRLIPDLKSRQALSLMARQHAMRHLSGRTFAKRYIQLLFPAIIFADA</sequence>
<dbReference type="AlphaFoldDB" id="A0A1T4YWA2"/>
<dbReference type="PANTHER" id="PTHR12526">
    <property type="entry name" value="GLYCOSYLTRANSFERASE"/>
    <property type="match status" value="1"/>
</dbReference>
<dbReference type="OrthoDB" id="9806653at2"/>
<feature type="domain" description="Glycosyl transferase family 1" evidence="1">
    <location>
        <begin position="192"/>
        <end position="356"/>
    </location>
</feature>
<dbReference type="Gene3D" id="3.40.50.2000">
    <property type="entry name" value="Glycogen Phosphorylase B"/>
    <property type="match status" value="2"/>
</dbReference>
<dbReference type="SUPFAM" id="SSF53756">
    <property type="entry name" value="UDP-Glycosyltransferase/glycogen phosphorylase"/>
    <property type="match status" value="1"/>
</dbReference>
<dbReference type="InterPro" id="IPR001296">
    <property type="entry name" value="Glyco_trans_1"/>
</dbReference>
<organism evidence="2 3">
    <name type="scientific">Prosthecobacter debontii</name>
    <dbReference type="NCBI Taxonomy" id="48467"/>
    <lineage>
        <taxon>Bacteria</taxon>
        <taxon>Pseudomonadati</taxon>
        <taxon>Verrucomicrobiota</taxon>
        <taxon>Verrucomicrobiia</taxon>
        <taxon>Verrucomicrobiales</taxon>
        <taxon>Verrucomicrobiaceae</taxon>
        <taxon>Prosthecobacter</taxon>
    </lineage>
</organism>
<reference evidence="3" key="1">
    <citation type="submission" date="2017-02" db="EMBL/GenBank/DDBJ databases">
        <authorList>
            <person name="Varghese N."/>
            <person name="Submissions S."/>
        </authorList>
    </citation>
    <scope>NUCLEOTIDE SEQUENCE [LARGE SCALE GENOMIC DNA]</scope>
    <source>
        <strain evidence="3">ATCC 700200</strain>
    </source>
</reference>
<accession>A0A1T4YWA2</accession>
<protein>
    <submittedName>
        <fullName evidence="2">Glycosyltransferase involved in cell wall bisynthesis</fullName>
    </submittedName>
</protein>
<keyword evidence="2" id="KW-0808">Transferase</keyword>
<evidence type="ECO:0000259" key="1">
    <source>
        <dbReference type="Pfam" id="PF00534"/>
    </source>
</evidence>
<gene>
    <name evidence="2" type="ORF">SAMN02745166_04369</name>
</gene>
<evidence type="ECO:0000313" key="3">
    <source>
        <dbReference type="Proteomes" id="UP000190774"/>
    </source>
</evidence>
<proteinExistence type="predicted"/>
<dbReference type="STRING" id="48467.SAMN02745166_04369"/>
<dbReference type="PANTHER" id="PTHR12526:SF630">
    <property type="entry name" value="GLYCOSYLTRANSFERASE"/>
    <property type="match status" value="1"/>
</dbReference>